<feature type="domain" description="HTH cro/C1-type" evidence="2">
    <location>
        <begin position="92"/>
        <end position="146"/>
    </location>
</feature>
<dbReference type="InterPro" id="IPR001387">
    <property type="entry name" value="Cro/C1-type_HTH"/>
</dbReference>
<dbReference type="RefSeq" id="WP_198172859.1">
    <property type="nucleotide sequence ID" value="NZ_WQKZ01000004.1"/>
</dbReference>
<dbReference type="PANTHER" id="PTHR46558:SF11">
    <property type="entry name" value="HTH-TYPE TRANSCRIPTIONAL REGULATOR XRE"/>
    <property type="match status" value="1"/>
</dbReference>
<evidence type="ECO:0000313" key="4">
    <source>
        <dbReference type="Proteomes" id="UP000441336"/>
    </source>
</evidence>
<comment type="caution">
    <text evidence="3">The sequence shown here is derived from an EMBL/GenBank/DDBJ whole genome shotgun (WGS) entry which is preliminary data.</text>
</comment>
<organism evidence="3 4">
    <name type="scientific">Hymenobacter ginkgonis</name>
    <dbReference type="NCBI Taxonomy" id="2682976"/>
    <lineage>
        <taxon>Bacteria</taxon>
        <taxon>Pseudomonadati</taxon>
        <taxon>Bacteroidota</taxon>
        <taxon>Cytophagia</taxon>
        <taxon>Cytophagales</taxon>
        <taxon>Hymenobacteraceae</taxon>
        <taxon>Hymenobacter</taxon>
    </lineage>
</organism>
<proteinExistence type="predicted"/>
<reference evidence="3 4" key="1">
    <citation type="submission" date="2019-12" db="EMBL/GenBank/DDBJ databases">
        <title>Hymenobacter sp. HMF4947 Genome sequencing and assembly.</title>
        <authorList>
            <person name="Kang H."/>
            <person name="Cha I."/>
            <person name="Kim H."/>
            <person name="Joh K."/>
        </authorList>
    </citation>
    <scope>NUCLEOTIDE SEQUENCE [LARGE SCALE GENOMIC DNA]</scope>
    <source>
        <strain evidence="3 4">HMF4947</strain>
    </source>
</reference>
<name>A0A7K1TI25_9BACT</name>
<sequence>MSAPTLLSNKLLELRKKAKLTQNQLGEQVGVSGGAISQFEKALNRPTIETLTKLSNVLEFDLTPLFADKDSVPRPSIDNLPESSASLLGRKIEHARKRKRISQGHLADLVGVSRASIALYEAGKGNPSLKVLEKLADELGLSFGNLAVLGDERGYEGYSDAAIMLQKLEEDNVIRSYLINMHFQKEEEYIEVDLFPPPGLLHSPELFPQLTSRPNSEVDQGIRWPTLSVLRVPGIDYTDARIITVSGNRMAPRYPDKSKHVIHPIHDPTLLKKATGVHAFVIEDRTVMVRYISSNINGKAILKDALGYENGIDLTSEISVWKVGQAVHMPPEE</sequence>
<evidence type="ECO:0000313" key="3">
    <source>
        <dbReference type="EMBL" id="MVN78077.1"/>
    </source>
</evidence>
<keyword evidence="1" id="KW-0238">DNA-binding</keyword>
<dbReference type="GO" id="GO:0003677">
    <property type="term" value="F:DNA binding"/>
    <property type="evidence" value="ECO:0007669"/>
    <property type="project" value="UniProtKB-KW"/>
</dbReference>
<evidence type="ECO:0000259" key="2">
    <source>
        <dbReference type="PROSITE" id="PS50943"/>
    </source>
</evidence>
<dbReference type="AlphaFoldDB" id="A0A7K1TI25"/>
<evidence type="ECO:0000256" key="1">
    <source>
        <dbReference type="ARBA" id="ARBA00023125"/>
    </source>
</evidence>
<feature type="domain" description="HTH cro/C1-type" evidence="2">
    <location>
        <begin position="11"/>
        <end position="65"/>
    </location>
</feature>
<accession>A0A7K1TI25</accession>
<dbReference type="CDD" id="cd00093">
    <property type="entry name" value="HTH_XRE"/>
    <property type="match status" value="2"/>
</dbReference>
<dbReference type="Pfam" id="PF01381">
    <property type="entry name" value="HTH_3"/>
    <property type="match status" value="2"/>
</dbReference>
<dbReference type="Proteomes" id="UP000441336">
    <property type="component" value="Unassembled WGS sequence"/>
</dbReference>
<keyword evidence="4" id="KW-1185">Reference proteome</keyword>
<dbReference type="EMBL" id="WQKZ01000004">
    <property type="protein sequence ID" value="MVN78077.1"/>
    <property type="molecule type" value="Genomic_DNA"/>
</dbReference>
<dbReference type="PANTHER" id="PTHR46558">
    <property type="entry name" value="TRACRIPTIONAL REGULATORY PROTEIN-RELATED-RELATED"/>
    <property type="match status" value="1"/>
</dbReference>
<dbReference type="SMART" id="SM00530">
    <property type="entry name" value="HTH_XRE"/>
    <property type="match status" value="2"/>
</dbReference>
<protein>
    <submittedName>
        <fullName evidence="3">Helix-turn-helix domain-containing protein</fullName>
    </submittedName>
</protein>
<dbReference type="Gene3D" id="1.10.260.40">
    <property type="entry name" value="lambda repressor-like DNA-binding domains"/>
    <property type="match status" value="2"/>
</dbReference>
<dbReference type="SUPFAM" id="SSF47413">
    <property type="entry name" value="lambda repressor-like DNA-binding domains"/>
    <property type="match status" value="2"/>
</dbReference>
<dbReference type="PROSITE" id="PS50943">
    <property type="entry name" value="HTH_CROC1"/>
    <property type="match status" value="2"/>
</dbReference>
<gene>
    <name evidence="3" type="ORF">GO988_17240</name>
</gene>
<dbReference type="InterPro" id="IPR010982">
    <property type="entry name" value="Lambda_DNA-bd_dom_sf"/>
</dbReference>